<comment type="caution">
    <text evidence="1">The sequence shown here is derived from an EMBL/GenBank/DDBJ whole genome shotgun (WGS) entry which is preliminary data.</text>
</comment>
<dbReference type="AlphaFoldDB" id="A0A3A6TPK7"/>
<gene>
    <name evidence="1" type="ORF">D5R81_10860</name>
</gene>
<evidence type="ECO:0008006" key="3">
    <source>
        <dbReference type="Google" id="ProtNLM"/>
    </source>
</evidence>
<evidence type="ECO:0000313" key="1">
    <source>
        <dbReference type="EMBL" id="RJY14700.1"/>
    </source>
</evidence>
<keyword evidence="2" id="KW-1185">Reference proteome</keyword>
<dbReference type="EMBL" id="QYYH01000061">
    <property type="protein sequence ID" value="RJY14700.1"/>
    <property type="molecule type" value="Genomic_DNA"/>
</dbReference>
<dbReference type="RefSeq" id="WP_121853659.1">
    <property type="nucleotide sequence ID" value="NZ_CP037952.1"/>
</dbReference>
<dbReference type="Gene3D" id="1.25.40.20">
    <property type="entry name" value="Ankyrin repeat-containing domain"/>
    <property type="match status" value="1"/>
</dbReference>
<name>A0A3A6TPK7_9GAMM</name>
<proteinExistence type="predicted"/>
<dbReference type="Proteomes" id="UP000273022">
    <property type="component" value="Unassembled WGS sequence"/>
</dbReference>
<sequence length="1058" mass="118096">MLTGTAVTGIAPKGDFDKTLEIQQNIIKAVNDEDDSEVGRILALHSEFDVDIFVGDEPLIILAAKSSNLDVFIMLIQKSKKPAACDKFGMNVIHHLVLSSHKHCCYQFSMDAALIEAIKRDVPFTQENNSGDIALIKLFERDFFKYCENSRALALAKISKQELRALKVNGINLINYIDEHYSRFSLQGFECLIKAGFNFSQKTMLEMTLQESLYAQLGLVQNMSVQQQQQFLMNLDGTTFSHFNDFKSYIYDITRLIDKHTLHLDEYEAVNVLPSYSQVTREKANDETKGDRLLNRRRSVSITEMDQLSPTEYLPQTEYLPYKDEPEPERQRKLAQDANPLTWSEQIFSLPPPTKSRWVSTPNLSESGNGSENAYGMATLKLQSFKGAATTFLMKINNKLHGKASKPSLVLVENMEIGGITIFSGHVGEFRTNYLPLLDAHKKEQPHKKLRSASVVKNVPRAQRQYTPVTKAQVEQREEFKEQIVQKMKLSAKFAHRRSTVSPLRPAESAAFRVGSFDSDSTFESVFPTGRSSISSEHSINLPMETCESSACLAVTNTFLKLFDAQKCLRRASVFIPTITTPEMTHELKKQRETAIESARELKSVTGSLTGVGRLKVIADELKGVREHAMSGIANATDDYTEWLQRLDVESHMDCESTTVFHGIELAASVLTQIDSIRQLKVKNIKDIVEPISGLVSGTIGVGAASTEMVAHFSEGSISEAVGDASASLEIIGALKDGMIKIIDLIKALSHSGSLTQSEHFAPTDFKKTQYYLGEGLSYAKKFASISKKFLSAAKKIIDIVGSNSGMIGEAVPGLGLVVNLIHIVEQIQKLTTNVPLYMQLSEMKLRAKVLLNEMDQTTKIIKANGKTNTVELKVFLALSPEIENELNDEIIDPDAIDEVRRYSFVREMKSVNLDRIRNECFSIGLHVSKTCANITELSVVAEEVAIALTVTNAVIEIGKEAVEGGVQKINNLVQNDHSAKHKHEALCEHIEILFDLTATVYNKNIHLVDSELFSRQCAEIDILFKSTGLPFKRFLKLLQSDESKAIRALYRAMKNRK</sequence>
<reference evidence="1 2" key="1">
    <citation type="submission" date="2018-09" db="EMBL/GenBank/DDBJ databases">
        <title>Phylogeny of the Shewanellaceae, and recommendation for two new genera, Pseudoshewanella and Parashewanella.</title>
        <authorList>
            <person name="Wang G."/>
        </authorList>
    </citation>
    <scope>NUCLEOTIDE SEQUENCE [LARGE SCALE GENOMIC DNA]</scope>
    <source>
        <strain evidence="1 2">KCTC 22492</strain>
    </source>
</reference>
<protein>
    <recommendedName>
        <fullName evidence="3">Ankyrin repeat domain-containing protein</fullName>
    </recommendedName>
</protein>
<dbReference type="InterPro" id="IPR036770">
    <property type="entry name" value="Ankyrin_rpt-contain_sf"/>
</dbReference>
<organism evidence="1 2">
    <name type="scientific">Parashewanella spongiae</name>
    <dbReference type="NCBI Taxonomy" id="342950"/>
    <lineage>
        <taxon>Bacteria</taxon>
        <taxon>Pseudomonadati</taxon>
        <taxon>Pseudomonadota</taxon>
        <taxon>Gammaproteobacteria</taxon>
        <taxon>Alteromonadales</taxon>
        <taxon>Shewanellaceae</taxon>
        <taxon>Parashewanella</taxon>
    </lineage>
</organism>
<accession>A0A3A6TPK7</accession>
<evidence type="ECO:0000313" key="2">
    <source>
        <dbReference type="Proteomes" id="UP000273022"/>
    </source>
</evidence>